<dbReference type="InterPro" id="IPR051329">
    <property type="entry name" value="NIR_SIR_4Fe-4S"/>
</dbReference>
<dbReference type="PANTHER" id="PTHR32439">
    <property type="entry name" value="FERREDOXIN--NITRITE REDUCTASE, CHLOROPLASTIC"/>
    <property type="match status" value="1"/>
</dbReference>
<reference evidence="10 11" key="1">
    <citation type="submission" date="2024-09" db="EMBL/GenBank/DDBJ databases">
        <authorList>
            <person name="Sun Q."/>
            <person name="Mori K."/>
        </authorList>
    </citation>
    <scope>NUCLEOTIDE SEQUENCE [LARGE SCALE GENOMIC DNA]</scope>
    <source>
        <strain evidence="10 11">TBRC 5777</strain>
    </source>
</reference>
<dbReference type="InterPro" id="IPR012798">
    <property type="entry name" value="Cbl_synth_CobG-like"/>
</dbReference>
<organism evidence="10 11">
    <name type="scientific">Roseomonas elaeocarpi</name>
    <dbReference type="NCBI Taxonomy" id="907779"/>
    <lineage>
        <taxon>Bacteria</taxon>
        <taxon>Pseudomonadati</taxon>
        <taxon>Pseudomonadota</taxon>
        <taxon>Alphaproteobacteria</taxon>
        <taxon>Acetobacterales</taxon>
        <taxon>Roseomonadaceae</taxon>
        <taxon>Roseomonas</taxon>
    </lineage>
</organism>
<feature type="domain" description="Nitrite/sulphite reductase 4Fe-4S" evidence="8">
    <location>
        <begin position="175"/>
        <end position="330"/>
    </location>
</feature>
<dbReference type="EMBL" id="JBHLUN010000002">
    <property type="protein sequence ID" value="MFC0407169.1"/>
    <property type="molecule type" value="Genomic_DNA"/>
</dbReference>
<gene>
    <name evidence="10" type="ORF">ACFFGY_02845</name>
</gene>
<dbReference type="InterPro" id="IPR005117">
    <property type="entry name" value="NiRdtase/SiRdtase_haem-b_fer"/>
</dbReference>
<dbReference type="Proteomes" id="UP001589865">
    <property type="component" value="Unassembled WGS sequence"/>
</dbReference>
<evidence type="ECO:0000256" key="5">
    <source>
        <dbReference type="ARBA" id="ARBA00023002"/>
    </source>
</evidence>
<comment type="caution">
    <text evidence="10">The sequence shown here is derived from an EMBL/GenBank/DDBJ whole genome shotgun (WGS) entry which is preliminary data.</text>
</comment>
<name>A0ABV6JN82_9PROT</name>
<proteinExistence type="inferred from homology"/>
<keyword evidence="4" id="KW-0479">Metal-binding</keyword>
<dbReference type="SUPFAM" id="SSF55124">
    <property type="entry name" value="Nitrite/Sulfite reductase N-terminal domain-like"/>
    <property type="match status" value="2"/>
</dbReference>
<dbReference type="PRINTS" id="PR00397">
    <property type="entry name" value="SIROHAEM"/>
</dbReference>
<sequence length="578" mass="61909">MQDSFTEEQQQYVKGFFAGIDARGALLPNAEPADAAPPDALRAAQKATMAAGGKLVPQEEVKAEKHPLDRWDELVGRADAGRFPKALEDFVGRYHGLFYVAPAQDSFMCRLRIPGGILSPWQLRGIADIAEELGGGHADVTTRANLQIREIGAAHGPEVVMRLGDLGLLPRGTGADNIRNITASPTAGIDAAELVDTRAVVRKLHHHIMNTRDLFALPRKFNIAFNGGGAVEVLEETNDISFHAVRVLDGFGVPAGLYYRLNLGGITGHQDFARETGVVVPLEDAVRVADAVLRVFIAHGDRTDRKKARLKYLLDRWGLPKFITETEALLGAALPKVPAEALAQGVHPAKHGHVGVHAQKQAGLFYVGVVTPLGRLSAAQWRGVADIAGRISGEIRLTVWQNFLLSGVPEARVPEVVAALAELGLSTKASHIRGGLVACTGNAGCKFAASNTKKHAAELADYLDARLVMPHPINIHLTGCHNSCAQHYVGDIGLLGAKVERGEELVEGYDLHVGGGAGVEQKIGRLIRPKVAHDELGPLVAGLLGTFLVQRREGESFHQFCARHDEAALDAMLGESVA</sequence>
<dbReference type="PANTHER" id="PTHR32439:SF0">
    <property type="entry name" value="FERREDOXIN--NITRITE REDUCTASE, CHLOROPLASTIC"/>
    <property type="match status" value="1"/>
</dbReference>
<evidence type="ECO:0000256" key="4">
    <source>
        <dbReference type="ARBA" id="ARBA00022723"/>
    </source>
</evidence>
<evidence type="ECO:0000313" key="11">
    <source>
        <dbReference type="Proteomes" id="UP001589865"/>
    </source>
</evidence>
<dbReference type="InterPro" id="IPR045854">
    <property type="entry name" value="NO2/SO3_Rdtase_4Fe4S_sf"/>
</dbReference>
<keyword evidence="2" id="KW-0004">4Fe-4S</keyword>
<evidence type="ECO:0000256" key="1">
    <source>
        <dbReference type="ARBA" id="ARBA00010429"/>
    </source>
</evidence>
<dbReference type="NCBIfam" id="NF007126">
    <property type="entry name" value="PRK09567.1"/>
    <property type="match status" value="1"/>
</dbReference>
<feature type="domain" description="Nitrite/Sulfite reductase ferredoxin-like" evidence="9">
    <location>
        <begin position="105"/>
        <end position="163"/>
    </location>
</feature>
<dbReference type="SUPFAM" id="SSF56014">
    <property type="entry name" value="Nitrite and sulphite reductase 4Fe-4S domain-like"/>
    <property type="match status" value="2"/>
</dbReference>
<keyword evidence="3" id="KW-0349">Heme</keyword>
<comment type="similarity">
    <text evidence="1">Belongs to the nitrite and sulfite reductase 4Fe-4S domain family.</text>
</comment>
<evidence type="ECO:0000313" key="10">
    <source>
        <dbReference type="EMBL" id="MFC0407169.1"/>
    </source>
</evidence>
<dbReference type="Gene3D" id="3.90.480.10">
    <property type="entry name" value="Sulfite Reductase Hemoprotein,Domain 2"/>
    <property type="match status" value="1"/>
</dbReference>
<keyword evidence="7" id="KW-0411">Iron-sulfur</keyword>
<dbReference type="InterPro" id="IPR006067">
    <property type="entry name" value="NO2/SO3_Rdtase_4Fe4S_dom"/>
</dbReference>
<feature type="domain" description="Nitrite/Sulfite reductase ferredoxin-like" evidence="9">
    <location>
        <begin position="357"/>
        <end position="422"/>
    </location>
</feature>
<dbReference type="PROSITE" id="PS00365">
    <property type="entry name" value="NIR_SIR"/>
    <property type="match status" value="1"/>
</dbReference>
<keyword evidence="6" id="KW-0408">Iron</keyword>
<dbReference type="InterPro" id="IPR036136">
    <property type="entry name" value="Nit/Sulf_reduc_fer-like_dom_sf"/>
</dbReference>
<evidence type="ECO:0000256" key="7">
    <source>
        <dbReference type="ARBA" id="ARBA00023014"/>
    </source>
</evidence>
<keyword evidence="11" id="KW-1185">Reference proteome</keyword>
<evidence type="ECO:0000256" key="3">
    <source>
        <dbReference type="ARBA" id="ARBA00022617"/>
    </source>
</evidence>
<keyword evidence="5" id="KW-0560">Oxidoreductase</keyword>
<dbReference type="NCBIfam" id="TIGR02435">
    <property type="entry name" value="CobG"/>
    <property type="match status" value="1"/>
</dbReference>
<feature type="domain" description="Nitrite/sulphite reductase 4Fe-4S" evidence="8">
    <location>
        <begin position="437"/>
        <end position="548"/>
    </location>
</feature>
<evidence type="ECO:0000259" key="8">
    <source>
        <dbReference type="Pfam" id="PF01077"/>
    </source>
</evidence>
<dbReference type="InterPro" id="IPR006066">
    <property type="entry name" value="NO2/SO3_Rdtase_FeS/sirohaem_BS"/>
</dbReference>
<evidence type="ECO:0000259" key="9">
    <source>
        <dbReference type="Pfam" id="PF03460"/>
    </source>
</evidence>
<dbReference type="Pfam" id="PF01077">
    <property type="entry name" value="NIR_SIR"/>
    <property type="match status" value="2"/>
</dbReference>
<accession>A0ABV6JN82</accession>
<dbReference type="Pfam" id="PF03460">
    <property type="entry name" value="NIR_SIR_ferr"/>
    <property type="match status" value="2"/>
</dbReference>
<protein>
    <submittedName>
        <fullName evidence="10">NirA family protein</fullName>
    </submittedName>
</protein>
<evidence type="ECO:0000256" key="6">
    <source>
        <dbReference type="ARBA" id="ARBA00023004"/>
    </source>
</evidence>
<dbReference type="RefSeq" id="WP_377042862.1">
    <property type="nucleotide sequence ID" value="NZ_JBHLUN010000002.1"/>
</dbReference>
<evidence type="ECO:0000256" key="2">
    <source>
        <dbReference type="ARBA" id="ARBA00022485"/>
    </source>
</evidence>
<dbReference type="Gene3D" id="3.30.413.10">
    <property type="entry name" value="Sulfite Reductase Hemoprotein, domain 1"/>
    <property type="match status" value="2"/>
</dbReference>